<reference evidence="1 2" key="1">
    <citation type="journal article" date="2021" name="Commun. Biol.">
        <title>The genome of Shorea leprosula (Dipterocarpaceae) highlights the ecological relevance of drought in aseasonal tropical rainforests.</title>
        <authorList>
            <person name="Ng K.K.S."/>
            <person name="Kobayashi M.J."/>
            <person name="Fawcett J.A."/>
            <person name="Hatakeyama M."/>
            <person name="Paape T."/>
            <person name="Ng C.H."/>
            <person name="Ang C.C."/>
            <person name="Tnah L.H."/>
            <person name="Lee C.T."/>
            <person name="Nishiyama T."/>
            <person name="Sese J."/>
            <person name="O'Brien M.J."/>
            <person name="Copetti D."/>
            <person name="Mohd Noor M.I."/>
            <person name="Ong R.C."/>
            <person name="Putra M."/>
            <person name="Sireger I.Z."/>
            <person name="Indrioko S."/>
            <person name="Kosugi Y."/>
            <person name="Izuno A."/>
            <person name="Isagi Y."/>
            <person name="Lee S.L."/>
            <person name="Shimizu K.K."/>
        </authorList>
    </citation>
    <scope>NUCLEOTIDE SEQUENCE [LARGE SCALE GENOMIC DNA]</scope>
    <source>
        <strain evidence="1">214</strain>
    </source>
</reference>
<name>A0AAV5MM71_9ROSI</name>
<keyword evidence="2" id="KW-1185">Reference proteome</keyword>
<sequence>MTVFLAELQIQNWIDPLKPSSSASTEPSTRIVQALQISAKEILYCFSKDRRSKARQMS</sequence>
<evidence type="ECO:0000313" key="2">
    <source>
        <dbReference type="Proteomes" id="UP001054252"/>
    </source>
</evidence>
<organism evidence="1 2">
    <name type="scientific">Rubroshorea leprosula</name>
    <dbReference type="NCBI Taxonomy" id="152421"/>
    <lineage>
        <taxon>Eukaryota</taxon>
        <taxon>Viridiplantae</taxon>
        <taxon>Streptophyta</taxon>
        <taxon>Embryophyta</taxon>
        <taxon>Tracheophyta</taxon>
        <taxon>Spermatophyta</taxon>
        <taxon>Magnoliopsida</taxon>
        <taxon>eudicotyledons</taxon>
        <taxon>Gunneridae</taxon>
        <taxon>Pentapetalae</taxon>
        <taxon>rosids</taxon>
        <taxon>malvids</taxon>
        <taxon>Malvales</taxon>
        <taxon>Dipterocarpaceae</taxon>
        <taxon>Rubroshorea</taxon>
    </lineage>
</organism>
<evidence type="ECO:0000313" key="1">
    <source>
        <dbReference type="EMBL" id="GKV49527.1"/>
    </source>
</evidence>
<proteinExistence type="predicted"/>
<dbReference type="AlphaFoldDB" id="A0AAV5MM71"/>
<accession>A0AAV5MM71</accession>
<dbReference type="EMBL" id="BPVZ01000303">
    <property type="protein sequence ID" value="GKV49527.1"/>
    <property type="molecule type" value="Genomic_DNA"/>
</dbReference>
<gene>
    <name evidence="1" type="ORF">SLEP1_g56274</name>
</gene>
<dbReference type="Proteomes" id="UP001054252">
    <property type="component" value="Unassembled WGS sequence"/>
</dbReference>
<protein>
    <submittedName>
        <fullName evidence="1">Uncharacterized protein</fullName>
    </submittedName>
</protein>
<comment type="caution">
    <text evidence="1">The sequence shown here is derived from an EMBL/GenBank/DDBJ whole genome shotgun (WGS) entry which is preliminary data.</text>
</comment>